<comment type="caution">
    <text evidence="1">The sequence shown here is derived from an EMBL/GenBank/DDBJ whole genome shotgun (WGS) entry which is preliminary data.</text>
</comment>
<dbReference type="SUPFAM" id="SSF53383">
    <property type="entry name" value="PLP-dependent transferases"/>
    <property type="match status" value="1"/>
</dbReference>
<organism evidence="1">
    <name type="scientific">marine sediment metagenome</name>
    <dbReference type="NCBI Taxonomy" id="412755"/>
    <lineage>
        <taxon>unclassified sequences</taxon>
        <taxon>metagenomes</taxon>
        <taxon>ecological metagenomes</taxon>
    </lineage>
</organism>
<dbReference type="EMBL" id="LAZR01045723">
    <property type="protein sequence ID" value="KKK98191.1"/>
    <property type="molecule type" value="Genomic_DNA"/>
</dbReference>
<dbReference type="Gene3D" id="3.40.640.10">
    <property type="entry name" value="Type I PLP-dependent aspartate aminotransferase-like (Major domain)"/>
    <property type="match status" value="1"/>
</dbReference>
<dbReference type="InterPro" id="IPR015424">
    <property type="entry name" value="PyrdxlP-dep_Trfase"/>
</dbReference>
<dbReference type="AlphaFoldDB" id="A0A0F9CNH8"/>
<reference evidence="1" key="1">
    <citation type="journal article" date="2015" name="Nature">
        <title>Complex archaea that bridge the gap between prokaryotes and eukaryotes.</title>
        <authorList>
            <person name="Spang A."/>
            <person name="Saw J.H."/>
            <person name="Jorgensen S.L."/>
            <person name="Zaremba-Niedzwiedzka K."/>
            <person name="Martijn J."/>
            <person name="Lind A.E."/>
            <person name="van Eijk R."/>
            <person name="Schleper C."/>
            <person name="Guy L."/>
            <person name="Ettema T.J."/>
        </authorList>
    </citation>
    <scope>NUCLEOTIDE SEQUENCE</scope>
</reference>
<name>A0A0F9CNH8_9ZZZZ</name>
<gene>
    <name evidence="1" type="ORF">LCGC14_2645220</name>
</gene>
<evidence type="ECO:0008006" key="2">
    <source>
        <dbReference type="Google" id="ProtNLM"/>
    </source>
</evidence>
<protein>
    <recommendedName>
        <fullName evidence="2">Aminotransferase class V domain-containing protein</fullName>
    </recommendedName>
</protein>
<evidence type="ECO:0000313" key="1">
    <source>
        <dbReference type="EMBL" id="KKK98191.1"/>
    </source>
</evidence>
<proteinExistence type="predicted"/>
<sequence>MRFRGDPKNFRKVKISPIYRRGLEIHLHGPGPSDVPPKVLKAMSVATLGHLDSKFIRIMDETQAMLRILYQTEKTE</sequence>
<dbReference type="InterPro" id="IPR015421">
    <property type="entry name" value="PyrdxlP-dep_Trfase_major"/>
</dbReference>
<accession>A0A0F9CNH8</accession>